<protein>
    <recommendedName>
        <fullName evidence="7">Protein arginine methyltransferase NDUFAF7</fullName>
        <ecNumber evidence="7">2.1.1.320</ecNumber>
    </recommendedName>
</protein>
<dbReference type="PANTHER" id="PTHR12049">
    <property type="entry name" value="PROTEIN ARGININE METHYLTRANSFERASE NDUFAF7, MITOCHONDRIAL"/>
    <property type="match status" value="1"/>
</dbReference>
<dbReference type="Proteomes" id="UP000886885">
    <property type="component" value="Unassembled WGS sequence"/>
</dbReference>
<evidence type="ECO:0000256" key="2">
    <source>
        <dbReference type="ARBA" id="ARBA00005891"/>
    </source>
</evidence>
<gene>
    <name evidence="8" type="ORF">POTOM_061192</name>
</gene>
<evidence type="ECO:0000256" key="1">
    <source>
        <dbReference type="ARBA" id="ARBA00004173"/>
    </source>
</evidence>
<reference evidence="8" key="1">
    <citation type="journal article" date="2020" name="bioRxiv">
        <title>Hybrid origin of Populus tomentosa Carr. identified through genome sequencing and phylogenomic analysis.</title>
        <authorList>
            <person name="An X."/>
            <person name="Gao K."/>
            <person name="Chen Z."/>
            <person name="Li J."/>
            <person name="Yang X."/>
            <person name="Yang X."/>
            <person name="Zhou J."/>
            <person name="Guo T."/>
            <person name="Zhao T."/>
            <person name="Huang S."/>
            <person name="Miao D."/>
            <person name="Khan W.U."/>
            <person name="Rao P."/>
            <person name="Ye M."/>
            <person name="Lei B."/>
            <person name="Liao W."/>
            <person name="Wang J."/>
            <person name="Ji L."/>
            <person name="Li Y."/>
            <person name="Guo B."/>
            <person name="Mustafa N.S."/>
            <person name="Li S."/>
            <person name="Yun Q."/>
            <person name="Keller S.R."/>
            <person name="Mao J."/>
            <person name="Zhang R."/>
            <person name="Strauss S.H."/>
        </authorList>
    </citation>
    <scope>NUCLEOTIDE SEQUENCE</scope>
    <source>
        <strain evidence="8">GM15</strain>
        <tissue evidence="8">Leaf</tissue>
    </source>
</reference>
<evidence type="ECO:0000256" key="7">
    <source>
        <dbReference type="RuleBase" id="RU364114"/>
    </source>
</evidence>
<comment type="subcellular location">
    <subcellularLocation>
        <location evidence="1 7">Mitochondrion</location>
    </subcellularLocation>
</comment>
<dbReference type="EMBL" id="JAAWWB010001343">
    <property type="protein sequence ID" value="KAG6736107.1"/>
    <property type="molecule type" value="Genomic_DNA"/>
</dbReference>
<keyword evidence="3 7" id="KW-0489">Methyltransferase</keyword>
<sequence length="196" mass="22012">MEMRESQSTRSTFIELLKGKNTDQTPTCTSISIDRSALYNPPEHSHEPTSESELVKHLNGIIKFRGGPISVAEYTEEVLMNPRFGFYINRDVFGVERDFITSPEVSHMFGEGASKFKSFTESLHVPMAECLDEDDAMGTCNDWIKMMPVMVLRKLSNTTCLDEDDASDGVEKRTISILAATPTSSRTKRGMVLFEI</sequence>
<dbReference type="InterPro" id="IPR003788">
    <property type="entry name" value="NDUFAF7"/>
</dbReference>
<comment type="caution">
    <text evidence="8">The sequence shown here is derived from an EMBL/GenBank/DDBJ whole genome shotgun (WGS) entry which is preliminary data.</text>
</comment>
<accession>A0A8X7XSC4</accession>
<keyword evidence="9" id="KW-1185">Reference proteome</keyword>
<evidence type="ECO:0000256" key="5">
    <source>
        <dbReference type="ARBA" id="ARBA00023128"/>
    </source>
</evidence>
<keyword evidence="5 7" id="KW-0496">Mitochondrion</keyword>
<comment type="similarity">
    <text evidence="2 7">Belongs to the NDUFAF7 family.</text>
</comment>
<evidence type="ECO:0000313" key="9">
    <source>
        <dbReference type="Proteomes" id="UP000886885"/>
    </source>
</evidence>
<organism evidence="8 9">
    <name type="scientific">Populus tomentosa</name>
    <name type="common">Chinese white poplar</name>
    <dbReference type="NCBI Taxonomy" id="118781"/>
    <lineage>
        <taxon>Eukaryota</taxon>
        <taxon>Viridiplantae</taxon>
        <taxon>Streptophyta</taxon>
        <taxon>Embryophyta</taxon>
        <taxon>Tracheophyta</taxon>
        <taxon>Spermatophyta</taxon>
        <taxon>Magnoliopsida</taxon>
        <taxon>eudicotyledons</taxon>
        <taxon>Gunneridae</taxon>
        <taxon>Pentapetalae</taxon>
        <taxon>rosids</taxon>
        <taxon>fabids</taxon>
        <taxon>Malpighiales</taxon>
        <taxon>Salicaceae</taxon>
        <taxon>Saliceae</taxon>
        <taxon>Populus</taxon>
    </lineage>
</organism>
<dbReference type="InterPro" id="IPR029063">
    <property type="entry name" value="SAM-dependent_MTases_sf"/>
</dbReference>
<dbReference type="AlphaFoldDB" id="A0A8X7XSC4"/>
<dbReference type="Gene3D" id="3.40.50.12710">
    <property type="match status" value="1"/>
</dbReference>
<evidence type="ECO:0000313" key="8">
    <source>
        <dbReference type="EMBL" id="KAG6736107.1"/>
    </source>
</evidence>
<dbReference type="InterPro" id="IPR038375">
    <property type="entry name" value="NDUFAF7_sf"/>
</dbReference>
<dbReference type="GO" id="GO:0005739">
    <property type="term" value="C:mitochondrion"/>
    <property type="evidence" value="ECO:0007669"/>
    <property type="project" value="UniProtKB-SubCell"/>
</dbReference>
<keyword evidence="4 7" id="KW-0808">Transferase</keyword>
<comment type="function">
    <text evidence="7">Arginine methyltransferase involved in the assembly or stability of mitochondrial NADH:ubiquinone oxidoreductase complex (complex I).</text>
</comment>
<evidence type="ECO:0000256" key="6">
    <source>
        <dbReference type="ARBA" id="ARBA00048612"/>
    </source>
</evidence>
<dbReference type="OrthoDB" id="438553at2759"/>
<name>A0A8X7XSC4_POPTO</name>
<dbReference type="GO" id="GO:0035243">
    <property type="term" value="F:protein-arginine omega-N symmetric methyltransferase activity"/>
    <property type="evidence" value="ECO:0007669"/>
    <property type="project" value="UniProtKB-EC"/>
</dbReference>
<dbReference type="EC" id="2.1.1.320" evidence="7"/>
<comment type="catalytic activity">
    <reaction evidence="6 7">
        <text>L-arginyl-[protein] + 2 S-adenosyl-L-methionine = N(omega),N(omega)'-dimethyl-L-arginyl-[protein] + 2 S-adenosyl-L-homocysteine + 2 H(+)</text>
        <dbReference type="Rhea" id="RHEA:48108"/>
        <dbReference type="Rhea" id="RHEA-COMP:10532"/>
        <dbReference type="Rhea" id="RHEA-COMP:11992"/>
        <dbReference type="ChEBI" id="CHEBI:15378"/>
        <dbReference type="ChEBI" id="CHEBI:29965"/>
        <dbReference type="ChEBI" id="CHEBI:57856"/>
        <dbReference type="ChEBI" id="CHEBI:59789"/>
        <dbReference type="ChEBI" id="CHEBI:88221"/>
        <dbReference type="EC" id="2.1.1.320"/>
    </reaction>
</comment>
<evidence type="ECO:0000256" key="4">
    <source>
        <dbReference type="ARBA" id="ARBA00022679"/>
    </source>
</evidence>
<dbReference type="SUPFAM" id="SSF53335">
    <property type="entry name" value="S-adenosyl-L-methionine-dependent methyltransferases"/>
    <property type="match status" value="1"/>
</dbReference>
<dbReference type="PANTHER" id="PTHR12049:SF7">
    <property type="entry name" value="PROTEIN ARGININE METHYLTRANSFERASE NDUFAF7, MITOCHONDRIAL"/>
    <property type="match status" value="1"/>
</dbReference>
<dbReference type="GO" id="GO:0032259">
    <property type="term" value="P:methylation"/>
    <property type="evidence" value="ECO:0007669"/>
    <property type="project" value="UniProtKB-KW"/>
</dbReference>
<dbReference type="GO" id="GO:0032981">
    <property type="term" value="P:mitochondrial respiratory chain complex I assembly"/>
    <property type="evidence" value="ECO:0007669"/>
    <property type="project" value="TreeGrafter"/>
</dbReference>
<evidence type="ECO:0000256" key="3">
    <source>
        <dbReference type="ARBA" id="ARBA00022603"/>
    </source>
</evidence>
<proteinExistence type="inferred from homology"/>